<evidence type="ECO:0000259" key="2">
    <source>
        <dbReference type="Pfam" id="PF01757"/>
    </source>
</evidence>
<dbReference type="PANTHER" id="PTHR23028">
    <property type="entry name" value="ACETYLTRANSFERASE"/>
    <property type="match status" value="1"/>
</dbReference>
<reference evidence="5 6" key="1">
    <citation type="submission" date="2018-08" db="EMBL/GenBank/DDBJ databases">
        <title>A genome reference for cultivated species of the human gut microbiota.</title>
        <authorList>
            <person name="Zou Y."/>
            <person name="Xue W."/>
            <person name="Luo G."/>
        </authorList>
    </citation>
    <scope>NUCLEOTIDE SEQUENCE [LARGE SCALE GENOMIC DNA]</scope>
    <source>
        <strain evidence="4 5">AM32-2AC</strain>
        <strain evidence="3 6">AM37-3BH</strain>
    </source>
</reference>
<evidence type="ECO:0000313" key="3">
    <source>
        <dbReference type="EMBL" id="RHC14681.1"/>
    </source>
</evidence>
<feature type="transmembrane region" description="Helical" evidence="1">
    <location>
        <begin position="89"/>
        <end position="108"/>
    </location>
</feature>
<keyword evidence="1" id="KW-0812">Transmembrane</keyword>
<keyword evidence="4" id="KW-0012">Acyltransferase</keyword>
<dbReference type="EMBL" id="QSHM01000002">
    <property type="protein sequence ID" value="RHC14681.1"/>
    <property type="molecule type" value="Genomic_DNA"/>
</dbReference>
<name>A0A414DBL3_9FIRM</name>
<dbReference type="RefSeq" id="WP_118009179.1">
    <property type="nucleotide sequence ID" value="NZ_DAWDTH010000007.1"/>
</dbReference>
<proteinExistence type="predicted"/>
<dbReference type="Proteomes" id="UP000285844">
    <property type="component" value="Unassembled WGS sequence"/>
</dbReference>
<feature type="transmembrane region" description="Helical" evidence="1">
    <location>
        <begin position="51"/>
        <end position="69"/>
    </location>
</feature>
<sequence length="355" mass="41075">MNFNTKNYNYNFIRFIAALMVIISHSFALSLGASSQHYIDSHHLNLININTWGFLAVAVFFFGSGFYIAKSCERNESFLVFLLKRLFKLLPMLILVVLISIFIIGPVFTTLPLKDYFSNILTWKYLLNGILILQHNLPGVFTNNVYMPTVNGALWTLPVEFLCYLFCYIFYKIFKNKDNIVNRIMLVLSVIVILGAFLLQSHISSLYDALCPAISFWLGIQYWINREHLLNIKKPQVLFIASIILFVLVFPVKSLSALAVWICVPYFMFYVMFISKHQHFQKAEILGDCSYCMYLIGFPIQQSIVYVMGGGPINPFINIITAVVIDIALALLMHIFIERRVENLTRNILKKWFRH</sequence>
<comment type="caution">
    <text evidence="4">The sequence shown here is derived from an EMBL/GenBank/DDBJ whole genome shotgun (WGS) entry which is preliminary data.</text>
</comment>
<evidence type="ECO:0000313" key="5">
    <source>
        <dbReference type="Proteomes" id="UP000284794"/>
    </source>
</evidence>
<feature type="transmembrane region" description="Helical" evidence="1">
    <location>
        <begin position="258"/>
        <end position="275"/>
    </location>
</feature>
<feature type="transmembrane region" description="Helical" evidence="1">
    <location>
        <begin position="315"/>
        <end position="337"/>
    </location>
</feature>
<organism evidence="4 5">
    <name type="scientific">Lachnospira eligens</name>
    <dbReference type="NCBI Taxonomy" id="39485"/>
    <lineage>
        <taxon>Bacteria</taxon>
        <taxon>Bacillati</taxon>
        <taxon>Bacillota</taxon>
        <taxon>Clostridia</taxon>
        <taxon>Lachnospirales</taxon>
        <taxon>Lachnospiraceae</taxon>
        <taxon>Lachnospira</taxon>
    </lineage>
</organism>
<evidence type="ECO:0000313" key="6">
    <source>
        <dbReference type="Proteomes" id="UP000285844"/>
    </source>
</evidence>
<keyword evidence="4" id="KW-0808">Transferase</keyword>
<evidence type="ECO:0000313" key="4">
    <source>
        <dbReference type="EMBL" id="RHD07990.1"/>
    </source>
</evidence>
<dbReference type="InterPro" id="IPR002656">
    <property type="entry name" value="Acyl_transf_3_dom"/>
</dbReference>
<dbReference type="Pfam" id="PF01757">
    <property type="entry name" value="Acyl_transf_3"/>
    <property type="match status" value="1"/>
</dbReference>
<feature type="transmembrane region" description="Helical" evidence="1">
    <location>
        <begin position="152"/>
        <end position="171"/>
    </location>
</feature>
<keyword evidence="1" id="KW-1133">Transmembrane helix</keyword>
<dbReference type="InterPro" id="IPR050879">
    <property type="entry name" value="Acyltransferase_3"/>
</dbReference>
<feature type="transmembrane region" description="Helical" evidence="1">
    <location>
        <begin position="236"/>
        <end position="252"/>
    </location>
</feature>
<feature type="transmembrane region" description="Helical" evidence="1">
    <location>
        <begin position="12"/>
        <end position="31"/>
    </location>
</feature>
<feature type="domain" description="Acyltransferase 3" evidence="2">
    <location>
        <begin position="8"/>
        <end position="333"/>
    </location>
</feature>
<dbReference type="GO" id="GO:0016747">
    <property type="term" value="F:acyltransferase activity, transferring groups other than amino-acyl groups"/>
    <property type="evidence" value="ECO:0007669"/>
    <property type="project" value="InterPro"/>
</dbReference>
<gene>
    <name evidence="4" type="ORF">DW811_08660</name>
    <name evidence="3" type="ORF">DW858_02315</name>
</gene>
<dbReference type="EMBL" id="QSIS01000010">
    <property type="protein sequence ID" value="RHD07990.1"/>
    <property type="molecule type" value="Genomic_DNA"/>
</dbReference>
<feature type="transmembrane region" description="Helical" evidence="1">
    <location>
        <begin position="180"/>
        <end position="199"/>
    </location>
</feature>
<accession>A0A414DBL3</accession>
<dbReference type="AlphaFoldDB" id="A0A414DBL3"/>
<evidence type="ECO:0000256" key="1">
    <source>
        <dbReference type="SAM" id="Phobius"/>
    </source>
</evidence>
<keyword evidence="1" id="KW-0472">Membrane</keyword>
<dbReference type="Proteomes" id="UP000284794">
    <property type="component" value="Unassembled WGS sequence"/>
</dbReference>
<protein>
    <submittedName>
        <fullName evidence="4">Acyltransferase</fullName>
    </submittedName>
</protein>